<sequence length="145" mass="16309">MQLPAFPDLLFENPYLAVAFGLTVAILVGNLVSMAYWARLEATRREVSTLRVFVYLLTFYGLLHYLYARLVRDPPDERSFPATRRERLVATYTAAATVGVLASFVLAPPDPFTQVAYIPPLFAVGAIGTYLWLSWRRPGRPKVEA</sequence>
<dbReference type="GeneID" id="60589499"/>
<protein>
    <submittedName>
        <fullName evidence="2">Uncharacterized protein</fullName>
    </submittedName>
</protein>
<keyword evidence="3" id="KW-1185">Reference proteome</keyword>
<feature type="transmembrane region" description="Helical" evidence="1">
    <location>
        <begin position="115"/>
        <end position="133"/>
    </location>
</feature>
<dbReference type="Proteomes" id="UP000595001">
    <property type="component" value="Chromosome"/>
</dbReference>
<keyword evidence="1" id="KW-0472">Membrane</keyword>
<accession>A0A7T3FVZ0</accession>
<name>A0A7T3FVZ0_9EURY</name>
<evidence type="ECO:0000313" key="2">
    <source>
        <dbReference type="EMBL" id="QPV61735.1"/>
    </source>
</evidence>
<feature type="transmembrane region" description="Helical" evidence="1">
    <location>
        <begin position="88"/>
        <end position="108"/>
    </location>
</feature>
<organism evidence="2 3">
    <name type="scientific">Halosimplex litoreum</name>
    <dbReference type="NCBI Taxonomy" id="1198301"/>
    <lineage>
        <taxon>Archaea</taxon>
        <taxon>Methanobacteriati</taxon>
        <taxon>Methanobacteriota</taxon>
        <taxon>Stenosarchaea group</taxon>
        <taxon>Halobacteria</taxon>
        <taxon>Halobacteriales</taxon>
        <taxon>Haloarculaceae</taxon>
        <taxon>Halosimplex</taxon>
    </lineage>
</organism>
<gene>
    <name evidence="2" type="ORF">I7X12_13360</name>
</gene>
<evidence type="ECO:0000256" key="1">
    <source>
        <dbReference type="SAM" id="Phobius"/>
    </source>
</evidence>
<dbReference type="OrthoDB" id="239293at2157"/>
<feature type="transmembrane region" description="Helical" evidence="1">
    <location>
        <begin position="15"/>
        <end position="38"/>
    </location>
</feature>
<evidence type="ECO:0000313" key="3">
    <source>
        <dbReference type="Proteomes" id="UP000595001"/>
    </source>
</evidence>
<reference evidence="2 3" key="1">
    <citation type="submission" date="2020-12" db="EMBL/GenBank/DDBJ databases">
        <title>Halosimplex halophilum sp. nov. and Halosimplex salinum sp. nov., two new members of the genus Halosimplex.</title>
        <authorList>
            <person name="Cui H.L."/>
        </authorList>
    </citation>
    <scope>NUCLEOTIDE SEQUENCE [LARGE SCALE GENOMIC DNA]</scope>
    <source>
        <strain evidence="2 3">YGH94</strain>
    </source>
</reference>
<keyword evidence="1" id="KW-0812">Transmembrane</keyword>
<dbReference type="RefSeq" id="WP_198060560.1">
    <property type="nucleotide sequence ID" value="NZ_CP065856.1"/>
</dbReference>
<proteinExistence type="predicted"/>
<dbReference type="EMBL" id="CP065856">
    <property type="protein sequence ID" value="QPV61735.1"/>
    <property type="molecule type" value="Genomic_DNA"/>
</dbReference>
<keyword evidence="1" id="KW-1133">Transmembrane helix</keyword>
<dbReference type="AlphaFoldDB" id="A0A7T3FVZ0"/>
<dbReference type="KEGG" id="hlt:I7X12_13360"/>